<dbReference type="Gene3D" id="2.60.120.200">
    <property type="match status" value="1"/>
</dbReference>
<dbReference type="Pfam" id="PF18962">
    <property type="entry name" value="Por_Secre_tail"/>
    <property type="match status" value="1"/>
</dbReference>
<dbReference type="InterPro" id="IPR026444">
    <property type="entry name" value="Secre_tail"/>
</dbReference>
<dbReference type="Pfam" id="PF16403">
    <property type="entry name" value="Bact_surface_Ig-like"/>
    <property type="match status" value="1"/>
</dbReference>
<name>A0ABV5FML6_9FLAO</name>
<dbReference type="InterPro" id="IPR013783">
    <property type="entry name" value="Ig-like_fold"/>
</dbReference>
<gene>
    <name evidence="4" type="ORF">ACFFUQ_12225</name>
</gene>
<sequence>MKRNLLNLIVMFLTILGWSQNSSEADSIITINENKISTKTDLNVPGEYGTEVYNQLAGDTDAINDSKSITIKDIPNHTTNVMGTFDGLDDFMLIDHNSALNLTNNYTFEAWVNQEESTGFGGIIDKGSVQLFIHNKTNLTSYNENSLVLSIATAKGAYVINTKKNSIKQNSWHHIVYRVSTTNIYKIYIDGVSVPFTTTGTAGAATSNVTSPAYIGNNPVLTGGLKGAIDEIRIWTGVRSQAVIKANAMTKYIGNELKLKAYYPFSEGDNKYVHDYSINDNTAVVTNADTDGIGEDKFWNVPVLLQKIEFVNQLSSSYDATTKTYTILLKKGTDITTAVAKFSLNMQSIAKINSVTQKSGNTKNDYTNPVTFTVEGVGFNTGIIEAYTLNIIGNLNTKSKLLSYDFKTASNPELTEDINAKIVGNTGTIKLSYEVNLSNLIADFTVSPGAELYIDGLQQLNSKTNSFDYAESFQVTVISEDKLSQTNYTIILDTKPLEPLDTKSSETNIIAYSVVNQLGTSVINQDLKTIQVFVDNNANLSALIPSFQISDFATLRMGTHVQNSGVTTLNYILPVVYNVTAQNGTIENWTVIIEKVKPIITLVGNSVVYLNKGCPYFEAGYTTKDNLDVDISTEVLISGTVDVDVPGEYTLSYSIKDALNKDPLVTRTIKVLTSVCALSINKNEIKGFVVYPNPVKDGKLYIEAASTNIKNVMIFDLTGKMVFRIETEHKELNILRLSAGAYIIKVEQDGNTYTKKLLIE</sequence>
<evidence type="ECO:0000256" key="1">
    <source>
        <dbReference type="ARBA" id="ARBA00022729"/>
    </source>
</evidence>
<keyword evidence="5" id="KW-1185">Reference proteome</keyword>
<dbReference type="Gene3D" id="2.60.40.2340">
    <property type="match status" value="3"/>
</dbReference>
<feature type="domain" description="Secretion system C-terminal sorting" evidence="3">
    <location>
        <begin position="690"/>
        <end position="759"/>
    </location>
</feature>
<organism evidence="4 5">
    <name type="scientific">Flavobacterium branchiarum</name>
    <dbReference type="NCBI Taxonomy" id="1114870"/>
    <lineage>
        <taxon>Bacteria</taxon>
        <taxon>Pseudomonadati</taxon>
        <taxon>Bacteroidota</taxon>
        <taxon>Flavobacteriia</taxon>
        <taxon>Flavobacteriales</taxon>
        <taxon>Flavobacteriaceae</taxon>
        <taxon>Flavobacterium</taxon>
    </lineage>
</organism>
<dbReference type="SUPFAM" id="SSF49899">
    <property type="entry name" value="Concanavalin A-like lectins/glucanases"/>
    <property type="match status" value="1"/>
</dbReference>
<dbReference type="NCBIfam" id="TIGR04183">
    <property type="entry name" value="Por_Secre_tail"/>
    <property type="match status" value="1"/>
</dbReference>
<dbReference type="RefSeq" id="WP_290266362.1">
    <property type="nucleotide sequence ID" value="NZ_JAUFQQ010000005.1"/>
</dbReference>
<feature type="domain" description="Pesticidal crystal protein Cry22Aa Ig-like" evidence="2">
    <location>
        <begin position="600"/>
        <end position="671"/>
    </location>
</feature>
<keyword evidence="1" id="KW-0732">Signal</keyword>
<evidence type="ECO:0000313" key="4">
    <source>
        <dbReference type="EMBL" id="MFB9064789.1"/>
    </source>
</evidence>
<dbReference type="EMBL" id="JBHMEX010000036">
    <property type="protein sequence ID" value="MFB9064789.1"/>
    <property type="molecule type" value="Genomic_DNA"/>
</dbReference>
<comment type="caution">
    <text evidence="4">The sequence shown here is derived from an EMBL/GenBank/DDBJ whole genome shotgun (WGS) entry which is preliminary data.</text>
</comment>
<evidence type="ECO:0000259" key="3">
    <source>
        <dbReference type="Pfam" id="PF18962"/>
    </source>
</evidence>
<dbReference type="InterPro" id="IPR032179">
    <property type="entry name" value="Cry22Aa_Ig-like"/>
</dbReference>
<accession>A0ABV5FML6</accession>
<protein>
    <submittedName>
        <fullName evidence="4">LamG-like jellyroll fold domain-containing protein</fullName>
    </submittedName>
</protein>
<proteinExistence type="predicted"/>
<dbReference type="Pfam" id="PF13385">
    <property type="entry name" value="Laminin_G_3"/>
    <property type="match status" value="1"/>
</dbReference>
<dbReference type="Proteomes" id="UP001589589">
    <property type="component" value="Unassembled WGS sequence"/>
</dbReference>
<reference evidence="4 5" key="1">
    <citation type="submission" date="2024-09" db="EMBL/GenBank/DDBJ databases">
        <authorList>
            <person name="Sun Q."/>
            <person name="Mori K."/>
        </authorList>
    </citation>
    <scope>NUCLEOTIDE SEQUENCE [LARGE SCALE GENOMIC DNA]</scope>
    <source>
        <strain evidence="4 5">CECT 7908</strain>
    </source>
</reference>
<dbReference type="InterPro" id="IPR013320">
    <property type="entry name" value="ConA-like_dom_sf"/>
</dbReference>
<evidence type="ECO:0000313" key="5">
    <source>
        <dbReference type="Proteomes" id="UP001589589"/>
    </source>
</evidence>
<evidence type="ECO:0000259" key="2">
    <source>
        <dbReference type="Pfam" id="PF16403"/>
    </source>
</evidence>
<dbReference type="Gene3D" id="2.60.40.10">
    <property type="entry name" value="Immunoglobulins"/>
    <property type="match status" value="1"/>
</dbReference>